<dbReference type="Proteomes" id="UP000284794">
    <property type="component" value="Unassembled WGS sequence"/>
</dbReference>
<keyword evidence="2" id="KW-0966">Cell projection</keyword>
<reference evidence="9 10" key="2">
    <citation type="submission" date="2018-08" db="EMBL/GenBank/DDBJ databases">
        <title>A genome reference for cultivated species of the human gut microbiota.</title>
        <authorList>
            <person name="Zou Y."/>
            <person name="Xue W."/>
            <person name="Luo G."/>
        </authorList>
    </citation>
    <scope>NUCLEOTIDE SEQUENCE [LARGE SCALE GENOMIC DNA]</scope>
    <source>
        <strain evidence="6 10">AF36-7BH</strain>
        <strain evidence="5 9">AM32-2AC</strain>
        <strain evidence="4 11">AM37-3BH</strain>
    </source>
</reference>
<dbReference type="Proteomes" id="UP000095621">
    <property type="component" value="Unassembled WGS sequence"/>
</dbReference>
<dbReference type="EMBL" id="QROY01000015">
    <property type="protein sequence ID" value="RHL65500.1"/>
    <property type="molecule type" value="Genomic_DNA"/>
</dbReference>
<dbReference type="Proteomes" id="UP000095780">
    <property type="component" value="Unassembled WGS sequence"/>
</dbReference>
<sequence>MIDVTRFNGKSFVLNAELIEVMEETPDTVITLTTGHKYVVKESVEEVYSKVITYKRNIIGNLYASGTDTK</sequence>
<evidence type="ECO:0000313" key="7">
    <source>
        <dbReference type="Proteomes" id="UP000095621"/>
    </source>
</evidence>
<dbReference type="Proteomes" id="UP000481964">
    <property type="component" value="Unassembled WGS sequence"/>
</dbReference>
<dbReference type="Proteomes" id="UP000285201">
    <property type="component" value="Unassembled WGS sequence"/>
</dbReference>
<organism evidence="2 8">
    <name type="scientific">Lachnospira eligens</name>
    <dbReference type="NCBI Taxonomy" id="39485"/>
    <lineage>
        <taxon>Bacteria</taxon>
        <taxon>Bacillati</taxon>
        <taxon>Bacillota</taxon>
        <taxon>Clostridia</taxon>
        <taxon>Lachnospirales</taxon>
        <taxon>Lachnospiraceae</taxon>
        <taxon>Lachnospira</taxon>
    </lineage>
</organism>
<gene>
    <name evidence="6" type="ORF">DW007_13495</name>
    <name evidence="5" type="ORF">DW811_11130</name>
    <name evidence="4" type="ORF">DW858_11360</name>
    <name evidence="1" type="ORF">ERS852490_01267</name>
    <name evidence="2" type="ORF">ERS852492_00601</name>
    <name evidence="3" type="ORF">GKE48_02145</name>
</gene>
<dbReference type="OrthoDB" id="9799862at2"/>
<proteinExistence type="predicted"/>
<keyword evidence="2" id="KW-0969">Cilium</keyword>
<evidence type="ECO:0000313" key="12">
    <source>
        <dbReference type="Proteomes" id="UP000481964"/>
    </source>
</evidence>
<reference evidence="7 8" key="1">
    <citation type="submission" date="2015-09" db="EMBL/GenBank/DDBJ databases">
        <authorList>
            <consortium name="Pathogen Informatics"/>
        </authorList>
    </citation>
    <scope>NUCLEOTIDE SEQUENCE [LARGE SCALE GENOMIC DNA]</scope>
    <source>
        <strain evidence="1 7">2789STDY5834875</strain>
        <strain evidence="2 8">2789STDY5834878</strain>
    </source>
</reference>
<dbReference type="EMBL" id="QSHM01000015">
    <property type="protein sequence ID" value="RHC11979.1"/>
    <property type="molecule type" value="Genomic_DNA"/>
</dbReference>
<evidence type="ECO:0000313" key="5">
    <source>
        <dbReference type="EMBL" id="RHD06917.1"/>
    </source>
</evidence>
<keyword evidence="2" id="KW-0282">Flagellum</keyword>
<dbReference type="PANTHER" id="PTHR39185">
    <property type="entry name" value="SWARMING MOTILITY PROTEIN SWRD"/>
    <property type="match status" value="1"/>
</dbReference>
<dbReference type="EMBL" id="QSIS01000016">
    <property type="protein sequence ID" value="RHD06917.1"/>
    <property type="molecule type" value="Genomic_DNA"/>
</dbReference>
<evidence type="ECO:0000313" key="11">
    <source>
        <dbReference type="Proteomes" id="UP000285844"/>
    </source>
</evidence>
<name>A0A174Z4M4_9FIRM</name>
<evidence type="ECO:0000313" key="1">
    <source>
        <dbReference type="EMBL" id="CUQ76818.1"/>
    </source>
</evidence>
<evidence type="ECO:0000313" key="8">
    <source>
        <dbReference type="Proteomes" id="UP000095780"/>
    </source>
</evidence>
<evidence type="ECO:0000313" key="9">
    <source>
        <dbReference type="Proteomes" id="UP000284794"/>
    </source>
</evidence>
<protein>
    <submittedName>
        <fullName evidence="2">Flagellar protein (FlbD)</fullName>
    </submittedName>
    <submittedName>
        <fullName evidence="3">Flagellar protein FlbD</fullName>
    </submittedName>
</protein>
<evidence type="ECO:0000313" key="2">
    <source>
        <dbReference type="EMBL" id="CUQ80902.1"/>
    </source>
</evidence>
<accession>A0A174Z4M4</accession>
<evidence type="ECO:0000313" key="4">
    <source>
        <dbReference type="EMBL" id="RHC11979.1"/>
    </source>
</evidence>
<dbReference type="EMBL" id="CZBU01000003">
    <property type="protein sequence ID" value="CUQ76818.1"/>
    <property type="molecule type" value="Genomic_DNA"/>
</dbReference>
<dbReference type="EMBL" id="WKRD01000002">
    <property type="protein sequence ID" value="MSC56255.1"/>
    <property type="molecule type" value="Genomic_DNA"/>
</dbReference>
<dbReference type="InterPro" id="IPR009384">
    <property type="entry name" value="SwrD-like"/>
</dbReference>
<dbReference type="Proteomes" id="UP000285844">
    <property type="component" value="Unassembled WGS sequence"/>
</dbReference>
<evidence type="ECO:0000313" key="10">
    <source>
        <dbReference type="Proteomes" id="UP000285201"/>
    </source>
</evidence>
<reference evidence="3 12" key="3">
    <citation type="journal article" date="2019" name="Nat. Med.">
        <title>A library of human gut bacterial isolates paired with longitudinal multiomics data enables mechanistic microbiome research.</title>
        <authorList>
            <person name="Poyet M."/>
            <person name="Groussin M."/>
            <person name="Gibbons S.M."/>
            <person name="Avila-Pacheco J."/>
            <person name="Jiang X."/>
            <person name="Kearney S.M."/>
            <person name="Perrotta A.R."/>
            <person name="Berdy B."/>
            <person name="Zhao S."/>
            <person name="Lieberman T.D."/>
            <person name="Swanson P.K."/>
            <person name="Smith M."/>
            <person name="Roesemann S."/>
            <person name="Alexander J.E."/>
            <person name="Rich S.A."/>
            <person name="Livny J."/>
            <person name="Vlamakis H."/>
            <person name="Clish C."/>
            <person name="Bullock K."/>
            <person name="Deik A."/>
            <person name="Scott J."/>
            <person name="Pierce K.A."/>
            <person name="Xavier R.J."/>
            <person name="Alm E.J."/>
        </authorList>
    </citation>
    <scope>NUCLEOTIDE SEQUENCE [LARGE SCALE GENOMIC DNA]</scope>
    <source>
        <strain evidence="3 12">BIOML-A1</strain>
    </source>
</reference>
<dbReference type="Pfam" id="PF06289">
    <property type="entry name" value="FlbD"/>
    <property type="match status" value="1"/>
</dbReference>
<dbReference type="RefSeq" id="WP_022097348.1">
    <property type="nucleotide sequence ID" value="NZ_CABIXW010000002.1"/>
</dbReference>
<dbReference type="AlphaFoldDB" id="A0A174Z4M4"/>
<evidence type="ECO:0000313" key="6">
    <source>
        <dbReference type="EMBL" id="RHL65500.1"/>
    </source>
</evidence>
<dbReference type="EMBL" id="CZBV01000002">
    <property type="protein sequence ID" value="CUQ80902.1"/>
    <property type="molecule type" value="Genomic_DNA"/>
</dbReference>
<dbReference type="PANTHER" id="PTHR39185:SF1">
    <property type="entry name" value="SWARMING MOTILITY PROTEIN SWRD"/>
    <property type="match status" value="1"/>
</dbReference>
<evidence type="ECO:0000313" key="3">
    <source>
        <dbReference type="EMBL" id="MSC56255.1"/>
    </source>
</evidence>